<comment type="subunit">
    <text evidence="7">Monomer.</text>
</comment>
<dbReference type="EMBL" id="QAZN01000004">
    <property type="protein sequence ID" value="PTV04445.1"/>
    <property type="molecule type" value="Genomic_DNA"/>
</dbReference>
<dbReference type="GO" id="GO:0009423">
    <property type="term" value="P:chorismate biosynthetic process"/>
    <property type="evidence" value="ECO:0007669"/>
    <property type="project" value="UniProtKB-UniRule"/>
</dbReference>
<reference evidence="8" key="2">
    <citation type="submission" date="2017-05" db="EMBL/GenBank/DDBJ databases">
        <authorList>
            <person name="Song R."/>
            <person name="Chenine A.L."/>
            <person name="Ruprecht R.M."/>
        </authorList>
    </citation>
    <scope>NUCLEOTIDE SEQUENCE [LARGE SCALE GENOMIC DNA]</scope>
    <source>
        <strain evidence="8">103v</strain>
    </source>
</reference>
<dbReference type="PANTHER" id="PTHR21087">
    <property type="entry name" value="SHIKIMATE KINASE"/>
    <property type="match status" value="1"/>
</dbReference>
<comment type="similarity">
    <text evidence="7">Belongs to the shikimate kinase family.</text>
</comment>
<comment type="cofactor">
    <cofactor evidence="7">
        <name>Mg(2+)</name>
        <dbReference type="ChEBI" id="CHEBI:18420"/>
    </cofactor>
    <text evidence="7">Binds 1 Mg(2+) ion per subunit.</text>
</comment>
<keyword evidence="7" id="KW-0963">Cytoplasm</keyword>
<dbReference type="GO" id="GO:0000287">
    <property type="term" value="F:magnesium ion binding"/>
    <property type="evidence" value="ECO:0007669"/>
    <property type="project" value="UniProtKB-UniRule"/>
</dbReference>
<dbReference type="PANTHER" id="PTHR21087:SF16">
    <property type="entry name" value="SHIKIMATE KINASE 1, CHLOROPLASTIC"/>
    <property type="match status" value="1"/>
</dbReference>
<comment type="pathway">
    <text evidence="7">Metabolic intermediate biosynthesis; chorismate biosynthesis; chorismate from D-erythrose 4-phosphate and phosphoenolpyruvate: step 5/7.</text>
</comment>
<proteinExistence type="inferred from homology"/>
<reference evidence="10" key="6">
    <citation type="journal article" date="2019" name="Cell Metab.">
        <title>Nutrient sensing in CD11c cells alters the gut microbiome to regulate food intake and body mass.</title>
        <authorList>
            <person name="Chagwedera N.D."/>
            <person name="Ang Q.Y."/>
            <person name="Bisanz J.E."/>
            <person name="Leong Y.A."/>
            <person name="Ganeshan K."/>
            <person name="Cai J."/>
            <person name="Patterson A.D."/>
            <person name="Turnbaugh P.J."/>
            <person name="Chawla A."/>
        </authorList>
    </citation>
    <scope>NUCLEOTIDE SEQUENCE</scope>
    <source>
        <strain evidence="10">I8-5</strain>
    </source>
</reference>
<keyword evidence="7" id="KW-0479">Metal-binding</keyword>
<dbReference type="SUPFAM" id="SSF52540">
    <property type="entry name" value="P-loop containing nucleoside triphosphate hydrolases"/>
    <property type="match status" value="1"/>
</dbReference>
<dbReference type="EC" id="2.7.1.71" evidence="7"/>
<feature type="binding site" evidence="7">
    <location>
        <position position="117"/>
    </location>
    <ligand>
        <name>ATP</name>
        <dbReference type="ChEBI" id="CHEBI:30616"/>
    </ligand>
</feature>
<evidence type="ECO:0000256" key="4">
    <source>
        <dbReference type="ARBA" id="ARBA00022777"/>
    </source>
</evidence>
<dbReference type="EMBL" id="SRKR01000015">
    <property type="protein sequence ID" value="TGB10282.1"/>
    <property type="molecule type" value="Genomic_DNA"/>
</dbReference>
<keyword evidence="5 7" id="KW-0067">ATP-binding</keyword>
<dbReference type="CDD" id="cd00464">
    <property type="entry name" value="SK"/>
    <property type="match status" value="1"/>
</dbReference>
<dbReference type="Proteomes" id="UP000297521">
    <property type="component" value="Unassembled WGS sequence"/>
</dbReference>
<evidence type="ECO:0000313" key="9">
    <source>
        <dbReference type="EMBL" id="PTV04445.1"/>
    </source>
</evidence>
<feature type="binding site" evidence="7">
    <location>
        <position position="135"/>
    </location>
    <ligand>
        <name>substrate</name>
    </ligand>
</feature>
<evidence type="ECO:0000256" key="5">
    <source>
        <dbReference type="ARBA" id="ARBA00022840"/>
    </source>
</evidence>
<dbReference type="GO" id="GO:0004765">
    <property type="term" value="F:shikimate kinase activity"/>
    <property type="evidence" value="ECO:0007669"/>
    <property type="project" value="UniProtKB-UniRule"/>
</dbReference>
<feature type="binding site" evidence="7">
    <location>
        <position position="15"/>
    </location>
    <ligand>
        <name>Mg(2+)</name>
        <dbReference type="ChEBI" id="CHEBI:18420"/>
    </ligand>
</feature>
<dbReference type="InterPro" id="IPR000623">
    <property type="entry name" value="Shikimate_kinase/TSH1"/>
</dbReference>
<evidence type="ECO:0000256" key="2">
    <source>
        <dbReference type="ARBA" id="ARBA00022679"/>
    </source>
</evidence>
<gene>
    <name evidence="7" type="primary">aroK</name>
    <name evidence="8" type="ORF">CBG21_09815</name>
    <name evidence="9" type="ORF">DB325_03655</name>
    <name evidence="10" type="ORF">E5F87_08430</name>
</gene>
<dbReference type="Gene3D" id="3.40.50.300">
    <property type="entry name" value="P-loop containing nucleotide triphosphate hydrolases"/>
    <property type="match status" value="1"/>
</dbReference>
<comment type="catalytic activity">
    <reaction evidence="7">
        <text>shikimate + ATP = 3-phosphoshikimate + ADP + H(+)</text>
        <dbReference type="Rhea" id="RHEA:13121"/>
        <dbReference type="ChEBI" id="CHEBI:15378"/>
        <dbReference type="ChEBI" id="CHEBI:30616"/>
        <dbReference type="ChEBI" id="CHEBI:36208"/>
        <dbReference type="ChEBI" id="CHEBI:145989"/>
        <dbReference type="ChEBI" id="CHEBI:456216"/>
        <dbReference type="EC" id="2.7.1.71"/>
    </reaction>
</comment>
<feature type="binding site" evidence="7">
    <location>
        <position position="152"/>
    </location>
    <ligand>
        <name>ATP</name>
        <dbReference type="ChEBI" id="CHEBI:30616"/>
    </ligand>
</feature>
<evidence type="ECO:0000256" key="1">
    <source>
        <dbReference type="ARBA" id="ARBA00022605"/>
    </source>
</evidence>
<dbReference type="PRINTS" id="PR01100">
    <property type="entry name" value="SHIKIMTKNASE"/>
</dbReference>
<reference evidence="12" key="5">
    <citation type="submission" date="2018-04" db="EMBL/GenBank/DDBJ databases">
        <title>Draft Genome Sequences of 10 Lactobacillus Species from 22 Commercial Probiotic Products.</title>
        <authorList>
            <person name="Gangiredla J."/>
            <person name="Barnaba T.J."/>
            <person name="Mammel M.K."/>
            <person name="Lacher D.W."/>
            <person name="Elkins C.A."/>
            <person name="Lampel K.A."/>
            <person name="Whitehouse C.A."/>
            <person name="Tartera C."/>
        </authorList>
    </citation>
    <scope>NUCLEOTIDE SEQUENCE [LARGE SCALE GENOMIC DNA]</scope>
    <source>
        <strain evidence="12">DS12_10</strain>
    </source>
</reference>
<evidence type="ECO:0000313" key="11">
    <source>
        <dbReference type="Proteomes" id="UP000216122"/>
    </source>
</evidence>
<dbReference type="GO" id="GO:0008652">
    <property type="term" value="P:amino acid biosynthetic process"/>
    <property type="evidence" value="ECO:0007669"/>
    <property type="project" value="UniProtKB-KW"/>
</dbReference>
<dbReference type="RefSeq" id="WP_094504768.1">
    <property type="nucleotide sequence ID" value="NZ_JAJGTJ010000098.1"/>
</dbReference>
<reference evidence="9" key="4">
    <citation type="journal article" date="2018" name="Genome Announc.">
        <title>Fifty-Six Draft Genome Sequences of 10 Lactobacillus Species from 22 Commercial Dietary Supplements.</title>
        <authorList>
            <person name="Gangiredla J."/>
            <person name="Barnaba T.J."/>
            <person name="Mammel M.K."/>
            <person name="Lacher D.W."/>
            <person name="Elkins C.A."/>
            <person name="Lampel K.A."/>
            <person name="Whitehouse C.A."/>
            <person name="Tartera C."/>
        </authorList>
    </citation>
    <scope>NUCLEOTIDE SEQUENCE</scope>
    <source>
        <strain evidence="9">DS12_10</strain>
    </source>
</reference>
<reference evidence="11" key="1">
    <citation type="submission" date="2017-05" db="EMBL/GenBank/DDBJ databases">
        <authorList>
            <person name="Lin X.B."/>
            <person name="Stothard P."/>
            <person name="Tasseva G."/>
            <person name="Walter J."/>
        </authorList>
    </citation>
    <scope>NUCLEOTIDE SEQUENCE [LARGE SCALE GENOMIC DNA]</scope>
    <source>
        <strain evidence="11">103v</strain>
    </source>
</reference>
<feature type="binding site" evidence="7">
    <location>
        <position position="78"/>
    </location>
    <ligand>
        <name>substrate</name>
    </ligand>
</feature>
<dbReference type="GO" id="GO:0009073">
    <property type="term" value="P:aromatic amino acid family biosynthetic process"/>
    <property type="evidence" value="ECO:0007669"/>
    <property type="project" value="UniProtKB-KW"/>
</dbReference>
<name>A0A256VEX4_LIMRT</name>
<keyword evidence="2 7" id="KW-0808">Transferase</keyword>
<evidence type="ECO:0000256" key="7">
    <source>
        <dbReference type="HAMAP-Rule" id="MF_00109"/>
    </source>
</evidence>
<keyword evidence="4 7" id="KW-0418">Kinase</keyword>
<dbReference type="Proteomes" id="UP000216122">
    <property type="component" value="Unassembled WGS sequence"/>
</dbReference>
<reference evidence="10" key="7">
    <citation type="submission" date="2019-04" db="EMBL/GenBank/DDBJ databases">
        <authorList>
            <person name="Bisanz J.E."/>
            <person name="Chagwedera N.D."/>
            <person name="Chawla A."/>
            <person name="Turnbaugh P.J."/>
        </authorList>
    </citation>
    <scope>NUCLEOTIDE SEQUENCE</scope>
    <source>
        <strain evidence="10">I8-5</strain>
    </source>
</reference>
<evidence type="ECO:0000313" key="10">
    <source>
        <dbReference type="EMBL" id="TGB10282.1"/>
    </source>
</evidence>
<reference evidence="8 11" key="3">
    <citation type="submission" date="2017-09" db="EMBL/GenBank/DDBJ databases">
        <title>Tripartite evolution among Lactobacillus johnsonii, Lactobacillus taiwanensis, Lactobacillus reuteri and their rodent host.</title>
        <authorList>
            <person name="Wang T."/>
            <person name="Knowles S."/>
            <person name="Cheng C."/>
        </authorList>
    </citation>
    <scope>NUCLEOTIDE SEQUENCE [LARGE SCALE GENOMIC DNA]</scope>
    <source>
        <strain evidence="8 11">103v</strain>
    </source>
</reference>
<comment type="function">
    <text evidence="7">Catalyzes the specific phosphorylation of the 3-hydroxyl group of shikimic acid using ATP as a cosubstrate.</text>
</comment>
<sequence>MMKLILIGFMGSGKTTVSQLLGRQLDEEVLDLDREIERQTQQTISQIFAQSGEKGFRQIEHDVLQQSMSFSGILATGGGTPLREDNLLLLRQVGVPIILLAASPEVTYQRLQQQDNRPLGNKLGINDIRQLQQDRQPFYDRCADFSVMTDHQTPAEITHQIIKYLQK</sequence>
<evidence type="ECO:0000313" key="8">
    <source>
        <dbReference type="EMBL" id="OYT01349.1"/>
    </source>
</evidence>
<evidence type="ECO:0000313" key="12">
    <source>
        <dbReference type="Proteomes" id="UP000244083"/>
    </source>
</evidence>
<keyword evidence="7" id="KW-0460">Magnesium</keyword>
<feature type="binding site" evidence="7">
    <location>
        <begin position="11"/>
        <end position="16"/>
    </location>
    <ligand>
        <name>ATP</name>
        <dbReference type="ChEBI" id="CHEBI:30616"/>
    </ligand>
</feature>
<dbReference type="HAMAP" id="MF_00109">
    <property type="entry name" value="Shikimate_kinase"/>
    <property type="match status" value="1"/>
</dbReference>
<dbReference type="AlphaFoldDB" id="A0A256VEX4"/>
<evidence type="ECO:0000256" key="6">
    <source>
        <dbReference type="ARBA" id="ARBA00023141"/>
    </source>
</evidence>
<feature type="binding site" evidence="7">
    <location>
        <position position="33"/>
    </location>
    <ligand>
        <name>substrate</name>
    </ligand>
</feature>
<keyword evidence="6 7" id="KW-0057">Aromatic amino acid biosynthesis</keyword>
<feature type="binding site" evidence="7">
    <location>
        <position position="57"/>
    </location>
    <ligand>
        <name>substrate</name>
    </ligand>
</feature>
<dbReference type="EMBL" id="NGQC01000077">
    <property type="protein sequence ID" value="OYT01349.1"/>
    <property type="molecule type" value="Genomic_DNA"/>
</dbReference>
<dbReference type="GO" id="GO:0005524">
    <property type="term" value="F:ATP binding"/>
    <property type="evidence" value="ECO:0007669"/>
    <property type="project" value="UniProtKB-UniRule"/>
</dbReference>
<accession>A0A256VEX4</accession>
<evidence type="ECO:0000256" key="3">
    <source>
        <dbReference type="ARBA" id="ARBA00022741"/>
    </source>
</evidence>
<dbReference type="GO" id="GO:0005829">
    <property type="term" value="C:cytosol"/>
    <property type="evidence" value="ECO:0007669"/>
    <property type="project" value="TreeGrafter"/>
</dbReference>
<organism evidence="8 11">
    <name type="scientific">Limosilactobacillus reuteri</name>
    <name type="common">Lactobacillus reuteri</name>
    <dbReference type="NCBI Taxonomy" id="1598"/>
    <lineage>
        <taxon>Bacteria</taxon>
        <taxon>Bacillati</taxon>
        <taxon>Bacillota</taxon>
        <taxon>Bacilli</taxon>
        <taxon>Lactobacillales</taxon>
        <taxon>Lactobacillaceae</taxon>
        <taxon>Limosilactobacillus</taxon>
    </lineage>
</organism>
<keyword evidence="1 7" id="KW-0028">Amino-acid biosynthesis</keyword>
<dbReference type="InterPro" id="IPR027417">
    <property type="entry name" value="P-loop_NTPase"/>
</dbReference>
<comment type="subcellular location">
    <subcellularLocation>
        <location evidence="7">Cytoplasm</location>
    </subcellularLocation>
</comment>
<comment type="caution">
    <text evidence="8">The sequence shown here is derived from an EMBL/GenBank/DDBJ whole genome shotgun (WGS) entry which is preliminary data.</text>
</comment>
<dbReference type="GeneID" id="77190279"/>
<keyword evidence="3 7" id="KW-0547">Nucleotide-binding</keyword>
<dbReference type="InterPro" id="IPR031322">
    <property type="entry name" value="Shikimate/glucono_kinase"/>
</dbReference>
<dbReference type="UniPathway" id="UPA00053">
    <property type="reaction ID" value="UER00088"/>
</dbReference>
<dbReference type="Proteomes" id="UP000244083">
    <property type="component" value="Unassembled WGS sequence"/>
</dbReference>
<protein>
    <recommendedName>
        <fullName evidence="7">Shikimate kinase</fullName>
        <shortName evidence="7">SK</shortName>
        <ecNumber evidence="7">2.7.1.71</ecNumber>
    </recommendedName>
</protein>
<dbReference type="Pfam" id="PF01202">
    <property type="entry name" value="SKI"/>
    <property type="match status" value="1"/>
</dbReference>